<accession>L8GP51</accession>
<proteinExistence type="predicted"/>
<evidence type="ECO:0000256" key="1">
    <source>
        <dbReference type="SAM" id="Phobius"/>
    </source>
</evidence>
<feature type="transmembrane region" description="Helical" evidence="1">
    <location>
        <begin position="195"/>
        <end position="216"/>
    </location>
</feature>
<gene>
    <name evidence="2" type="ORF">ACA1_381250</name>
</gene>
<feature type="transmembrane region" description="Helical" evidence="1">
    <location>
        <begin position="279"/>
        <end position="303"/>
    </location>
</feature>
<dbReference type="KEGG" id="acan:ACA1_381250"/>
<dbReference type="AlphaFoldDB" id="L8GP51"/>
<feature type="transmembrane region" description="Helical" evidence="1">
    <location>
        <begin position="256"/>
        <end position="273"/>
    </location>
</feature>
<evidence type="ECO:0000313" key="3">
    <source>
        <dbReference type="Proteomes" id="UP000011083"/>
    </source>
</evidence>
<sequence>MDKLRALQKRYGQTAAKPGLSTSSALLSTSSAADSTSSLASLTSIAAATKPNLSSAGGASIQDLRARLSTVLRSAGVATSTTPAAAGDASTSLSSDLGAAPVARGPSAASTTSSTATDAVQALKERLARIKHTAATSTSSRRIALRLTLLVWATLEFFQKRITNPRYATDIVAPFTALLHDPTTTARWRAFGSALFHWAVFYLPTAMNLASCINVPSVEVQLGWVGVTAPALPVALIVMADVVALFFAGQAGYPDATVPVVVVWGLSVVIFNSKTTPEIIMACWISVGVLGYSALAALAAATAGQRSTEQYRAGHLHSCSGGNVSDECSPLLTAP</sequence>
<protein>
    <recommendedName>
        <fullName evidence="4">Transmembrane protein</fullName>
    </recommendedName>
</protein>
<reference evidence="2 3" key="1">
    <citation type="journal article" date="2013" name="Genome Biol.">
        <title>Genome of Acanthamoeba castellanii highlights extensive lateral gene transfer and early evolution of tyrosine kinase signaling.</title>
        <authorList>
            <person name="Clarke M."/>
            <person name="Lohan A.J."/>
            <person name="Liu B."/>
            <person name="Lagkouvardos I."/>
            <person name="Roy S."/>
            <person name="Zafar N."/>
            <person name="Bertelli C."/>
            <person name="Schilde C."/>
            <person name="Kianianmomeni A."/>
            <person name="Burglin T.R."/>
            <person name="Frech C."/>
            <person name="Turcotte B."/>
            <person name="Kopec K.O."/>
            <person name="Synnott J.M."/>
            <person name="Choo C."/>
            <person name="Paponov I."/>
            <person name="Finkler A."/>
            <person name="Soon Heng Tan C."/>
            <person name="Hutchins A.P."/>
            <person name="Weinmeier T."/>
            <person name="Rattei T."/>
            <person name="Chu J.S."/>
            <person name="Gimenez G."/>
            <person name="Irimia M."/>
            <person name="Rigden D.J."/>
            <person name="Fitzpatrick D.A."/>
            <person name="Lorenzo-Morales J."/>
            <person name="Bateman A."/>
            <person name="Chiu C.H."/>
            <person name="Tang P."/>
            <person name="Hegemann P."/>
            <person name="Fromm H."/>
            <person name="Raoult D."/>
            <person name="Greub G."/>
            <person name="Miranda-Saavedra D."/>
            <person name="Chen N."/>
            <person name="Nash P."/>
            <person name="Ginger M.L."/>
            <person name="Horn M."/>
            <person name="Schaap P."/>
            <person name="Caler L."/>
            <person name="Loftus B."/>
        </authorList>
    </citation>
    <scope>NUCLEOTIDE SEQUENCE [LARGE SCALE GENOMIC DNA]</scope>
    <source>
        <strain evidence="2 3">Neff</strain>
    </source>
</reference>
<keyword evidence="1" id="KW-0472">Membrane</keyword>
<feature type="transmembrane region" description="Helical" evidence="1">
    <location>
        <begin position="222"/>
        <end position="249"/>
    </location>
</feature>
<keyword evidence="1" id="KW-1133">Transmembrane helix</keyword>
<organism evidence="2 3">
    <name type="scientific">Acanthamoeba castellanii (strain ATCC 30010 / Neff)</name>
    <dbReference type="NCBI Taxonomy" id="1257118"/>
    <lineage>
        <taxon>Eukaryota</taxon>
        <taxon>Amoebozoa</taxon>
        <taxon>Discosea</taxon>
        <taxon>Longamoebia</taxon>
        <taxon>Centramoebida</taxon>
        <taxon>Acanthamoebidae</taxon>
        <taxon>Acanthamoeba</taxon>
    </lineage>
</organism>
<dbReference type="Proteomes" id="UP000011083">
    <property type="component" value="Unassembled WGS sequence"/>
</dbReference>
<keyword evidence="3" id="KW-1185">Reference proteome</keyword>
<evidence type="ECO:0000313" key="2">
    <source>
        <dbReference type="EMBL" id="ELR14428.1"/>
    </source>
</evidence>
<dbReference type="RefSeq" id="XP_004336441.1">
    <property type="nucleotide sequence ID" value="XM_004336393.1"/>
</dbReference>
<name>L8GP51_ACACF</name>
<evidence type="ECO:0008006" key="4">
    <source>
        <dbReference type="Google" id="ProtNLM"/>
    </source>
</evidence>
<dbReference type="EMBL" id="KB008053">
    <property type="protein sequence ID" value="ELR14428.1"/>
    <property type="molecule type" value="Genomic_DNA"/>
</dbReference>
<keyword evidence="1" id="KW-0812">Transmembrane</keyword>
<dbReference type="GeneID" id="14915009"/>
<dbReference type="VEuPathDB" id="AmoebaDB:ACA1_381250"/>